<organism evidence="2 3">
    <name type="scientific">Sphingomonas plantiphila</name>
    <dbReference type="NCBI Taxonomy" id="3163295"/>
    <lineage>
        <taxon>Bacteria</taxon>
        <taxon>Pseudomonadati</taxon>
        <taxon>Pseudomonadota</taxon>
        <taxon>Alphaproteobacteria</taxon>
        <taxon>Sphingomonadales</taxon>
        <taxon>Sphingomonadaceae</taxon>
        <taxon>Sphingomonas</taxon>
    </lineage>
</organism>
<keyword evidence="1" id="KW-0472">Membrane</keyword>
<feature type="transmembrane region" description="Helical" evidence="1">
    <location>
        <begin position="74"/>
        <end position="92"/>
    </location>
</feature>
<dbReference type="EMBL" id="JBELQC010000003">
    <property type="protein sequence ID" value="MFL9842640.1"/>
    <property type="molecule type" value="Genomic_DNA"/>
</dbReference>
<dbReference type="Proteomes" id="UP001629244">
    <property type="component" value="Unassembled WGS sequence"/>
</dbReference>
<keyword evidence="3" id="KW-1185">Reference proteome</keyword>
<keyword evidence="1" id="KW-1133">Transmembrane helix</keyword>
<sequence>MTAKGASVAARDGATAFGDPAQVDSAHKAIRADPTIQFDLPWFELKRNPPPKWLTELFEWLSSSIEWVGGGWRILMWVALALVVVALVFALFPPARAWLAARLARKRDVTVAAPDWAPEAATARALLVEADRLAGEGNYDAAVRLLLHRSIEDIETWRGDPLRPSLTSRDISRIDRLPTVARAVFGRIVADVERSLFAGRPLARADWERARADYADFALAR</sequence>
<evidence type="ECO:0008006" key="4">
    <source>
        <dbReference type="Google" id="ProtNLM"/>
    </source>
</evidence>
<comment type="caution">
    <text evidence="2">The sequence shown here is derived from an EMBL/GenBank/DDBJ whole genome shotgun (WGS) entry which is preliminary data.</text>
</comment>
<proteinExistence type="predicted"/>
<protein>
    <recommendedName>
        <fullName evidence="4">DUF4129 domain-containing protein</fullName>
    </recommendedName>
</protein>
<evidence type="ECO:0000256" key="1">
    <source>
        <dbReference type="SAM" id="Phobius"/>
    </source>
</evidence>
<name>A0ABW8YU05_9SPHN</name>
<evidence type="ECO:0000313" key="3">
    <source>
        <dbReference type="Proteomes" id="UP001629244"/>
    </source>
</evidence>
<dbReference type="RefSeq" id="WP_408080476.1">
    <property type="nucleotide sequence ID" value="NZ_JBELQC010000003.1"/>
</dbReference>
<evidence type="ECO:0000313" key="2">
    <source>
        <dbReference type="EMBL" id="MFL9842640.1"/>
    </source>
</evidence>
<accession>A0ABW8YU05</accession>
<gene>
    <name evidence="2" type="ORF">ABS767_16840</name>
</gene>
<reference evidence="2 3" key="1">
    <citation type="submission" date="2024-06" db="EMBL/GenBank/DDBJ databases">
        <authorList>
            <person name="Kaempfer P."/>
            <person name="Viver T."/>
        </authorList>
    </citation>
    <scope>NUCLEOTIDE SEQUENCE [LARGE SCALE GENOMIC DNA]</scope>
    <source>
        <strain evidence="2 3">ST-64</strain>
    </source>
</reference>
<keyword evidence="1" id="KW-0812">Transmembrane</keyword>